<organism evidence="2 3">
    <name type="scientific">Methylobacterium dankookense</name>
    <dbReference type="NCBI Taxonomy" id="560405"/>
    <lineage>
        <taxon>Bacteria</taxon>
        <taxon>Pseudomonadati</taxon>
        <taxon>Pseudomonadota</taxon>
        <taxon>Alphaproteobacteria</taxon>
        <taxon>Hyphomicrobiales</taxon>
        <taxon>Methylobacteriaceae</taxon>
        <taxon>Methylobacterium</taxon>
    </lineage>
</organism>
<reference evidence="1" key="2">
    <citation type="journal article" date="2021" name="Front. Microbiol.">
        <title>Comprehensive Comparative Genomics and Phenotyping of Methylobacterium Species.</title>
        <authorList>
            <person name="Alessa O."/>
            <person name="Ogura Y."/>
            <person name="Fujitani Y."/>
            <person name="Takami H."/>
            <person name="Hayashi T."/>
            <person name="Sahin N."/>
            <person name="Tani A."/>
        </authorList>
    </citation>
    <scope>NUCLEOTIDE SEQUENCE</scope>
    <source>
        <strain evidence="1">DSM 22415</strain>
    </source>
</reference>
<dbReference type="RefSeq" id="WP_144767533.1">
    <property type="nucleotide sequence ID" value="NZ_BPQI01000164.1"/>
</dbReference>
<accession>A0A564G3U2</accession>
<dbReference type="AlphaFoldDB" id="A0A564G3U2"/>
<sequence>MPGVASLFYIETRDASGRVIRRSRAMLDGPELTRTMQAEMQCASLHNRSRCPSDRSRQLVYKMPVPVARLKVGRGR</sequence>
<evidence type="ECO:0000313" key="4">
    <source>
        <dbReference type="Proteomes" id="UP001055303"/>
    </source>
</evidence>
<reference evidence="1" key="3">
    <citation type="submission" date="2021-08" db="EMBL/GenBank/DDBJ databases">
        <authorList>
            <person name="Tani A."/>
            <person name="Ola A."/>
            <person name="Ogura Y."/>
            <person name="Katsura K."/>
            <person name="Hayashi T."/>
        </authorList>
    </citation>
    <scope>NUCLEOTIDE SEQUENCE</scope>
    <source>
        <strain evidence="1">DSM 22415</strain>
    </source>
</reference>
<reference evidence="2 3" key="1">
    <citation type="submission" date="2019-06" db="EMBL/GenBank/DDBJ databases">
        <authorList>
            <person name="Rodrigo-Torres L."/>
            <person name="Arahal R. D."/>
            <person name="Lucena T."/>
        </authorList>
    </citation>
    <scope>NUCLEOTIDE SEQUENCE [LARGE SCALE GENOMIC DNA]</scope>
    <source>
        <strain evidence="2 3">SW08-7</strain>
    </source>
</reference>
<keyword evidence="4" id="KW-1185">Reference proteome</keyword>
<evidence type="ECO:0000313" key="1">
    <source>
        <dbReference type="EMBL" id="GJD58698.1"/>
    </source>
</evidence>
<dbReference type="EMBL" id="BPQI01000164">
    <property type="protein sequence ID" value="GJD58698.1"/>
    <property type="molecule type" value="Genomic_DNA"/>
</dbReference>
<proteinExistence type="predicted"/>
<gene>
    <name evidence="1" type="ORF">IFDJLNFL_4621</name>
    <name evidence="2" type="ORF">MTDSW087_04908</name>
</gene>
<name>A0A564G3U2_9HYPH</name>
<evidence type="ECO:0000313" key="2">
    <source>
        <dbReference type="EMBL" id="VUF15173.1"/>
    </source>
</evidence>
<dbReference type="Proteomes" id="UP000401717">
    <property type="component" value="Unassembled WGS sequence"/>
</dbReference>
<protein>
    <submittedName>
        <fullName evidence="2">Uncharacterized protein</fullName>
    </submittedName>
</protein>
<evidence type="ECO:0000313" key="3">
    <source>
        <dbReference type="Proteomes" id="UP000401717"/>
    </source>
</evidence>
<dbReference type="EMBL" id="CABFVH010000048">
    <property type="protein sequence ID" value="VUF15173.1"/>
    <property type="molecule type" value="Genomic_DNA"/>
</dbReference>
<dbReference type="Proteomes" id="UP001055303">
    <property type="component" value="Unassembled WGS sequence"/>
</dbReference>